<sequence>MKQIVKYIVLFLVGGAIYALCELAFRGYTFKAMAFVGGICFILCGLVNEFMDWKTPLQIQMLICAIIITAIEFVAGLILNVWLNLDMWDYSNMKFNVMGQICPQFFTAWFALALPAITLDDFIRWKFFSEEKPRYQFTFPKDNFECAALGMNGICKRYLEKCEYRYCKSRNKCGECKNYMFPADQKPCKNCKHVRR</sequence>
<accession>A0ABS6D3A8</accession>
<reference evidence="2 3" key="1">
    <citation type="submission" date="2021-06" db="EMBL/GenBank/DDBJ databases">
        <title>Faecalicatena sp. nov. isolated from porcine feces.</title>
        <authorList>
            <person name="Oh B.S."/>
            <person name="Lee J.H."/>
        </authorList>
    </citation>
    <scope>NUCLEOTIDE SEQUENCE [LARGE SCALE GENOMIC DNA]</scope>
    <source>
        <strain evidence="2 3">AGMB00832</strain>
    </source>
</reference>
<evidence type="ECO:0000313" key="2">
    <source>
        <dbReference type="EMBL" id="MBU3875697.1"/>
    </source>
</evidence>
<keyword evidence="1" id="KW-0812">Transmembrane</keyword>
<dbReference type="EMBL" id="JABACJ020000005">
    <property type="protein sequence ID" value="MBU3875697.1"/>
    <property type="molecule type" value="Genomic_DNA"/>
</dbReference>
<organism evidence="2 3">
    <name type="scientific">Faecalicatena faecalis</name>
    <dbReference type="NCBI Taxonomy" id="2726362"/>
    <lineage>
        <taxon>Bacteria</taxon>
        <taxon>Bacillati</taxon>
        <taxon>Bacillota</taxon>
        <taxon>Clostridia</taxon>
        <taxon>Lachnospirales</taxon>
        <taxon>Lachnospiraceae</taxon>
        <taxon>Faecalicatena</taxon>
    </lineage>
</organism>
<dbReference type="RefSeq" id="WP_216240735.1">
    <property type="nucleotide sequence ID" value="NZ_JABACJ020000005.1"/>
</dbReference>
<keyword evidence="1" id="KW-0472">Membrane</keyword>
<keyword evidence="1" id="KW-1133">Transmembrane helix</keyword>
<feature type="transmembrane region" description="Helical" evidence="1">
    <location>
        <begin position="62"/>
        <end position="85"/>
    </location>
</feature>
<keyword evidence="3" id="KW-1185">Reference proteome</keyword>
<gene>
    <name evidence="2" type="ORF">HGO97_007725</name>
</gene>
<feature type="transmembrane region" description="Helical" evidence="1">
    <location>
        <begin position="105"/>
        <end position="123"/>
    </location>
</feature>
<evidence type="ECO:0000313" key="3">
    <source>
        <dbReference type="Proteomes" id="UP000723714"/>
    </source>
</evidence>
<dbReference type="Proteomes" id="UP000723714">
    <property type="component" value="Unassembled WGS sequence"/>
</dbReference>
<feature type="transmembrane region" description="Helical" evidence="1">
    <location>
        <begin position="32"/>
        <end position="50"/>
    </location>
</feature>
<protein>
    <submittedName>
        <fullName evidence="2">ABC transporter permease</fullName>
    </submittedName>
</protein>
<evidence type="ECO:0000256" key="1">
    <source>
        <dbReference type="SAM" id="Phobius"/>
    </source>
</evidence>
<proteinExistence type="predicted"/>
<name>A0ABS6D3A8_9FIRM</name>
<dbReference type="InterPro" id="IPR010540">
    <property type="entry name" value="CmpB_TMEM229"/>
</dbReference>
<comment type="caution">
    <text evidence="2">The sequence shown here is derived from an EMBL/GenBank/DDBJ whole genome shotgun (WGS) entry which is preliminary data.</text>
</comment>
<feature type="transmembrane region" description="Helical" evidence="1">
    <location>
        <begin position="7"/>
        <end position="26"/>
    </location>
</feature>
<dbReference type="Pfam" id="PF06541">
    <property type="entry name" value="ABC_trans_CmpB"/>
    <property type="match status" value="1"/>
</dbReference>